<protein>
    <submittedName>
        <fullName evidence="1">Uncharacterized protein</fullName>
    </submittedName>
</protein>
<dbReference type="Proteomes" id="UP000314294">
    <property type="component" value="Unassembled WGS sequence"/>
</dbReference>
<dbReference type="EMBL" id="SRLO01000103">
    <property type="protein sequence ID" value="TNN75510.1"/>
    <property type="molecule type" value="Genomic_DNA"/>
</dbReference>
<organism evidence="1 2">
    <name type="scientific">Liparis tanakae</name>
    <name type="common">Tanaka's snailfish</name>
    <dbReference type="NCBI Taxonomy" id="230148"/>
    <lineage>
        <taxon>Eukaryota</taxon>
        <taxon>Metazoa</taxon>
        <taxon>Chordata</taxon>
        <taxon>Craniata</taxon>
        <taxon>Vertebrata</taxon>
        <taxon>Euteleostomi</taxon>
        <taxon>Actinopterygii</taxon>
        <taxon>Neopterygii</taxon>
        <taxon>Teleostei</taxon>
        <taxon>Neoteleostei</taxon>
        <taxon>Acanthomorphata</taxon>
        <taxon>Eupercaria</taxon>
        <taxon>Perciformes</taxon>
        <taxon>Cottioidei</taxon>
        <taxon>Cottales</taxon>
        <taxon>Liparidae</taxon>
        <taxon>Liparis</taxon>
    </lineage>
</organism>
<gene>
    <name evidence="1" type="ORF">EYF80_014322</name>
</gene>
<evidence type="ECO:0000313" key="1">
    <source>
        <dbReference type="EMBL" id="TNN75510.1"/>
    </source>
</evidence>
<dbReference type="AlphaFoldDB" id="A0A4Z2IC75"/>
<name>A0A4Z2IC75_9TELE</name>
<accession>A0A4Z2IC75</accession>
<reference evidence="1 2" key="1">
    <citation type="submission" date="2019-03" db="EMBL/GenBank/DDBJ databases">
        <title>First draft genome of Liparis tanakae, snailfish: a comprehensive survey of snailfish specific genes.</title>
        <authorList>
            <person name="Kim W."/>
            <person name="Song I."/>
            <person name="Jeong J.-H."/>
            <person name="Kim D."/>
            <person name="Kim S."/>
            <person name="Ryu S."/>
            <person name="Song J.Y."/>
            <person name="Lee S.K."/>
        </authorList>
    </citation>
    <scope>NUCLEOTIDE SEQUENCE [LARGE SCALE GENOMIC DNA]</scope>
    <source>
        <tissue evidence="1">Muscle</tissue>
    </source>
</reference>
<sequence>MHHVEVPDLGEEASHGFTVVLPEPDGSGPAHNNNNNNNTLLSRFTHPELVGPELVDVGSLSGNRLVPEAELQQQLVPAGHQHLAALLPVGGELLPTDGQRSIRGAGTGRPHANETEPGRGPYRILLELVHHLRQRRVAASVTPQVDWGTGGDTN</sequence>
<evidence type="ECO:0000313" key="2">
    <source>
        <dbReference type="Proteomes" id="UP000314294"/>
    </source>
</evidence>
<comment type="caution">
    <text evidence="1">The sequence shown here is derived from an EMBL/GenBank/DDBJ whole genome shotgun (WGS) entry which is preliminary data.</text>
</comment>
<proteinExistence type="predicted"/>
<keyword evidence="2" id="KW-1185">Reference proteome</keyword>